<dbReference type="SUPFAM" id="SSF51735">
    <property type="entry name" value="NAD(P)-binding Rossmann-fold domains"/>
    <property type="match status" value="1"/>
</dbReference>
<dbReference type="GO" id="GO:0016491">
    <property type="term" value="F:oxidoreductase activity"/>
    <property type="evidence" value="ECO:0007669"/>
    <property type="project" value="UniProtKB-KW"/>
</dbReference>
<accession>A0A6J4TQ19</accession>
<dbReference type="EMBL" id="CADCVT010000373">
    <property type="protein sequence ID" value="CAA9527640.1"/>
    <property type="molecule type" value="Genomic_DNA"/>
</dbReference>
<dbReference type="PANTHER" id="PTHR24320">
    <property type="entry name" value="RETINOL DEHYDROGENASE"/>
    <property type="match status" value="1"/>
</dbReference>
<reference evidence="3" key="1">
    <citation type="submission" date="2020-02" db="EMBL/GenBank/DDBJ databases">
        <authorList>
            <person name="Meier V. D."/>
        </authorList>
    </citation>
    <scope>NUCLEOTIDE SEQUENCE</scope>
    <source>
        <strain evidence="3">AVDCRST_MAG85</strain>
    </source>
</reference>
<dbReference type="PRINTS" id="PR00081">
    <property type="entry name" value="GDHRDH"/>
</dbReference>
<evidence type="ECO:0000256" key="2">
    <source>
        <dbReference type="ARBA" id="ARBA00023002"/>
    </source>
</evidence>
<dbReference type="PANTHER" id="PTHR24320:SF148">
    <property type="entry name" value="NAD(P)-BINDING ROSSMANN-FOLD SUPERFAMILY PROTEIN"/>
    <property type="match status" value="1"/>
</dbReference>
<dbReference type="InterPro" id="IPR036291">
    <property type="entry name" value="NAD(P)-bd_dom_sf"/>
</dbReference>
<dbReference type="InterPro" id="IPR002347">
    <property type="entry name" value="SDR_fam"/>
</dbReference>
<dbReference type="Pfam" id="PF00106">
    <property type="entry name" value="adh_short"/>
    <property type="match status" value="1"/>
</dbReference>
<evidence type="ECO:0000313" key="3">
    <source>
        <dbReference type="EMBL" id="CAA9527640.1"/>
    </source>
</evidence>
<dbReference type="AlphaFoldDB" id="A0A6J4TQ19"/>
<comment type="similarity">
    <text evidence="1">Belongs to the short-chain dehydrogenases/reductases (SDR) family.</text>
</comment>
<proteinExistence type="inferred from homology"/>
<dbReference type="Gene3D" id="3.40.50.720">
    <property type="entry name" value="NAD(P)-binding Rossmann-like Domain"/>
    <property type="match status" value="1"/>
</dbReference>
<name>A0A6J4TQ19_9ACTN</name>
<keyword evidence="2" id="KW-0560">Oxidoreductase</keyword>
<sequence length="163" mass="16452">MTRIVSDFDDTTTALGVVDGIDLTGRNAVVTGGASGIGVETARALAHAGARVTLAVRDTQAGERVARDIAQSSGRDDVAVAPLDLADLATIDAFAAGWDGPLHILVNNAGVMDTPQGATKQGWETQFGTNHLGHFALATGLHDALAAAGDARIVSVSSSGHAA</sequence>
<organism evidence="3">
    <name type="scientific">uncultured Solirubrobacteraceae bacterium</name>
    <dbReference type="NCBI Taxonomy" id="1162706"/>
    <lineage>
        <taxon>Bacteria</taxon>
        <taxon>Bacillati</taxon>
        <taxon>Actinomycetota</taxon>
        <taxon>Thermoleophilia</taxon>
        <taxon>Solirubrobacterales</taxon>
        <taxon>Solirubrobacteraceae</taxon>
        <taxon>environmental samples</taxon>
    </lineage>
</organism>
<protein>
    <submittedName>
        <fullName evidence="3">Oxidoreductase</fullName>
    </submittedName>
</protein>
<gene>
    <name evidence="3" type="ORF">AVDCRST_MAG85-3388</name>
</gene>
<evidence type="ECO:0000256" key="1">
    <source>
        <dbReference type="ARBA" id="ARBA00006484"/>
    </source>
</evidence>